<dbReference type="AlphaFoldDB" id="A0A090XEX9"/>
<dbReference type="InterPro" id="IPR000467">
    <property type="entry name" value="G_patch_dom"/>
</dbReference>
<sequence>MGWKEGSGLGKGEQGTTEPVPVEQRASRSGLGSTSPGKENPKAQIWKKTRERYKALQGPAEDEENGN</sequence>
<evidence type="ECO:0000259" key="2">
    <source>
        <dbReference type="PROSITE" id="PS50174"/>
    </source>
</evidence>
<dbReference type="GO" id="GO:0003676">
    <property type="term" value="F:nucleic acid binding"/>
    <property type="evidence" value="ECO:0007669"/>
    <property type="project" value="InterPro"/>
</dbReference>
<evidence type="ECO:0000313" key="3">
    <source>
        <dbReference type="EMBL" id="JAC93648.1"/>
    </source>
</evidence>
<dbReference type="EMBL" id="GBIH01001062">
    <property type="protein sequence ID" value="JAC93648.1"/>
    <property type="molecule type" value="mRNA"/>
</dbReference>
<name>A0A090XEX9_IXORI</name>
<accession>A0A090XEX9</accession>
<dbReference type="Pfam" id="PF01585">
    <property type="entry name" value="G-patch"/>
    <property type="match status" value="1"/>
</dbReference>
<dbReference type="InterPro" id="IPR053027">
    <property type="entry name" value="AGGF1"/>
</dbReference>
<proteinExistence type="evidence at transcript level"/>
<feature type="compositionally biased region" description="Gly residues" evidence="1">
    <location>
        <begin position="1"/>
        <end position="13"/>
    </location>
</feature>
<organism evidence="3">
    <name type="scientific">Ixodes ricinus</name>
    <name type="common">Common tick</name>
    <name type="synonym">Acarus ricinus</name>
    <dbReference type="NCBI Taxonomy" id="34613"/>
    <lineage>
        <taxon>Eukaryota</taxon>
        <taxon>Metazoa</taxon>
        <taxon>Ecdysozoa</taxon>
        <taxon>Arthropoda</taxon>
        <taxon>Chelicerata</taxon>
        <taxon>Arachnida</taxon>
        <taxon>Acari</taxon>
        <taxon>Parasitiformes</taxon>
        <taxon>Ixodida</taxon>
        <taxon>Ixodoidea</taxon>
        <taxon>Ixodidae</taxon>
        <taxon>Ixodinae</taxon>
        <taxon>Ixodes</taxon>
    </lineage>
</organism>
<reference evidence="3" key="1">
    <citation type="journal article" date="2015" name="PLoS Negl. Trop. Dis.">
        <title>Deep Sequencing Analysis of the Ixodes ricinus Haemocytome.</title>
        <authorList>
            <person name="Kotsyfakis M."/>
            <person name="Kopacek P."/>
            <person name="Franta Z."/>
            <person name="Pedra J.H."/>
            <person name="Ribeiro J.M."/>
        </authorList>
    </citation>
    <scope>NUCLEOTIDE SEQUENCE</scope>
</reference>
<dbReference type="PANTHER" id="PTHR23106:SF24">
    <property type="entry name" value="ANGIOGENIC FACTOR WITH G PATCH AND FHA DOMAINS 1"/>
    <property type="match status" value="1"/>
</dbReference>
<protein>
    <recommendedName>
        <fullName evidence="2">G-patch domain-containing protein</fullName>
    </recommendedName>
</protein>
<dbReference type="PROSITE" id="PS50174">
    <property type="entry name" value="G_PATCH"/>
    <property type="match status" value="1"/>
</dbReference>
<feature type="domain" description="G-patch" evidence="2">
    <location>
        <begin position="1"/>
        <end position="36"/>
    </location>
</feature>
<dbReference type="PANTHER" id="PTHR23106">
    <property type="entry name" value="ANGIOGENIC FACTOR WITH G PATCH AND FHA DOMAINS 1"/>
    <property type="match status" value="1"/>
</dbReference>
<evidence type="ECO:0000256" key="1">
    <source>
        <dbReference type="SAM" id="MobiDB-lite"/>
    </source>
</evidence>
<feature type="region of interest" description="Disordered" evidence="1">
    <location>
        <begin position="1"/>
        <end position="67"/>
    </location>
</feature>
<dbReference type="SMART" id="SM00443">
    <property type="entry name" value="G_patch"/>
    <property type="match status" value="1"/>
</dbReference>